<dbReference type="Ensembl" id="ENSNBRT00000005362.1">
    <property type="protein sequence ID" value="ENSNBRP00000005205.1"/>
    <property type="gene ID" value="ENSNBRG00000004142.1"/>
</dbReference>
<evidence type="ECO:0000313" key="1">
    <source>
        <dbReference type="Ensembl" id="ENSNBRP00000005205.1"/>
    </source>
</evidence>
<evidence type="ECO:0000313" key="2">
    <source>
        <dbReference type="Proteomes" id="UP000261580"/>
    </source>
</evidence>
<organism evidence="1 2">
    <name type="scientific">Neolamprologus brichardi</name>
    <name type="common">Fairy cichlid</name>
    <name type="synonym">Lamprologus brichardi</name>
    <dbReference type="NCBI Taxonomy" id="32507"/>
    <lineage>
        <taxon>Eukaryota</taxon>
        <taxon>Metazoa</taxon>
        <taxon>Chordata</taxon>
        <taxon>Craniata</taxon>
        <taxon>Vertebrata</taxon>
        <taxon>Euteleostomi</taxon>
        <taxon>Actinopterygii</taxon>
        <taxon>Neopterygii</taxon>
        <taxon>Teleostei</taxon>
        <taxon>Neoteleostei</taxon>
        <taxon>Acanthomorphata</taxon>
        <taxon>Ovalentaria</taxon>
        <taxon>Cichlomorphae</taxon>
        <taxon>Cichliformes</taxon>
        <taxon>Cichlidae</taxon>
        <taxon>African cichlids</taxon>
        <taxon>Pseudocrenilabrinae</taxon>
        <taxon>Lamprologini</taxon>
        <taxon>Neolamprologus</taxon>
    </lineage>
</organism>
<protein>
    <submittedName>
        <fullName evidence="1">Uncharacterized protein</fullName>
    </submittedName>
</protein>
<accession>A0A3Q4G8L7</accession>
<sequence>NYEAYFGHGTKLTVLGK</sequence>
<proteinExistence type="predicted"/>
<dbReference type="AlphaFoldDB" id="A0A3Q4G8L7"/>
<keyword evidence="2" id="KW-1185">Reference proteome</keyword>
<reference evidence="1" key="1">
    <citation type="submission" date="2025-05" db="UniProtKB">
        <authorList>
            <consortium name="Ensembl"/>
        </authorList>
    </citation>
    <scope>IDENTIFICATION</scope>
</reference>
<name>A0A3Q4G8L7_NEOBR</name>
<dbReference type="Proteomes" id="UP000261580">
    <property type="component" value="Unassembled WGS sequence"/>
</dbReference>
<dbReference type="Ensembl" id="ENSNBRT00000005617.1">
    <property type="protein sequence ID" value="ENSNBRP00000005453.1"/>
    <property type="gene ID" value="ENSNBRG00000004331.1"/>
</dbReference>